<reference evidence="1 2" key="1">
    <citation type="submission" date="2018-10" db="EMBL/GenBank/DDBJ databases">
        <title>Geobacillus stearothermophilus in processing lines of powdered infant formula.</title>
        <authorList>
            <person name="Rhee M.S."/>
            <person name="Choi I.-G."/>
            <person name="Cho T.J."/>
            <person name="Park B."/>
        </authorList>
    </citation>
    <scope>NUCLEOTIDE SEQUENCE [LARGE SCALE GENOMIC DNA]</scope>
    <source>
        <strain evidence="1 2">FHS-PPGT130</strain>
    </source>
</reference>
<gene>
    <name evidence="1" type="ORF">D9548_07885</name>
</gene>
<sequence>MTVRELYEESIRYEEKTLAHYILHLLQEGRVSLEDDADSLDFTQADHEKVAQMIRENKLGFSDIKIFSLKYDDKRFAFIFAANEKEAIQFFQQKFKRKPYNCHQYPLDFPMSRGREFLTFRDMKKEHIHFPALAGFYERNM</sequence>
<comment type="caution">
    <text evidence="1">The sequence shown here is derived from an EMBL/GenBank/DDBJ whole genome shotgun (WGS) entry which is preliminary data.</text>
</comment>
<dbReference type="EMBL" id="RCTJ01000022">
    <property type="protein sequence ID" value="RLQ14061.1"/>
    <property type="molecule type" value="Genomic_DNA"/>
</dbReference>
<evidence type="ECO:0000313" key="1">
    <source>
        <dbReference type="EMBL" id="RLQ14061.1"/>
    </source>
</evidence>
<proteinExistence type="predicted"/>
<evidence type="ECO:0000313" key="2">
    <source>
        <dbReference type="Proteomes" id="UP000266922"/>
    </source>
</evidence>
<dbReference type="Proteomes" id="UP000266922">
    <property type="component" value="Unassembled WGS sequence"/>
</dbReference>
<accession>A0A3L7CWI2</accession>
<protein>
    <submittedName>
        <fullName evidence="1">Uncharacterized protein</fullName>
    </submittedName>
</protein>
<name>A0A3L7CWI2_GEOSE</name>
<dbReference type="AlphaFoldDB" id="A0A3L7CWI2"/>
<organism evidence="1 2">
    <name type="scientific">Geobacillus stearothermophilus</name>
    <name type="common">Bacillus stearothermophilus</name>
    <dbReference type="NCBI Taxonomy" id="1422"/>
    <lineage>
        <taxon>Bacteria</taxon>
        <taxon>Bacillati</taxon>
        <taxon>Bacillota</taxon>
        <taxon>Bacilli</taxon>
        <taxon>Bacillales</taxon>
        <taxon>Anoxybacillaceae</taxon>
        <taxon>Geobacillus</taxon>
    </lineage>
</organism>